<protein>
    <submittedName>
        <fullName evidence="2">Uncharacterized protein</fullName>
    </submittedName>
</protein>
<proteinExistence type="predicted"/>
<dbReference type="AlphaFoldDB" id="A0A4P7NSG4"/>
<feature type="region of interest" description="Disordered" evidence="1">
    <location>
        <begin position="45"/>
        <end position="92"/>
    </location>
</feature>
<evidence type="ECO:0000313" key="2">
    <source>
        <dbReference type="EMBL" id="QBZ65421.1"/>
    </source>
</evidence>
<feature type="region of interest" description="Disordered" evidence="1">
    <location>
        <begin position="1"/>
        <end position="24"/>
    </location>
</feature>
<name>A0A4P7NSG4_PYROR</name>
<dbReference type="EMBL" id="CP034210">
    <property type="protein sequence ID" value="QBZ65421.1"/>
    <property type="molecule type" value="Genomic_DNA"/>
</dbReference>
<accession>A0A4P7NSG4</accession>
<dbReference type="Proteomes" id="UP000294847">
    <property type="component" value="Chromosome 7"/>
</dbReference>
<reference evidence="2 3" key="1">
    <citation type="journal article" date="2019" name="Mol. Biol. Evol.">
        <title>Blast fungal genomes show frequent chromosomal changes, gene gains and losses, and effector gene turnover.</title>
        <authorList>
            <person name="Gomez Luciano L.B."/>
            <person name="Jason Tsai I."/>
            <person name="Chuma I."/>
            <person name="Tosa Y."/>
            <person name="Chen Y.H."/>
            <person name="Li J.Y."/>
            <person name="Li M.Y."/>
            <person name="Jade Lu M.Y."/>
            <person name="Nakayashiki H."/>
            <person name="Li W.H."/>
        </authorList>
    </citation>
    <scope>NUCLEOTIDE SEQUENCE [LARGE SCALE GENOMIC DNA]</scope>
    <source>
        <strain evidence="2">MZ5-1-6</strain>
    </source>
</reference>
<evidence type="ECO:0000256" key="1">
    <source>
        <dbReference type="SAM" id="MobiDB-lite"/>
    </source>
</evidence>
<gene>
    <name evidence="2" type="ORF">PoMZ_12380</name>
</gene>
<evidence type="ECO:0000313" key="3">
    <source>
        <dbReference type="Proteomes" id="UP000294847"/>
    </source>
</evidence>
<organism evidence="2 3">
    <name type="scientific">Pyricularia oryzae</name>
    <name type="common">Rice blast fungus</name>
    <name type="synonym">Magnaporthe oryzae</name>
    <dbReference type="NCBI Taxonomy" id="318829"/>
    <lineage>
        <taxon>Eukaryota</taxon>
        <taxon>Fungi</taxon>
        <taxon>Dikarya</taxon>
        <taxon>Ascomycota</taxon>
        <taxon>Pezizomycotina</taxon>
        <taxon>Sordariomycetes</taxon>
        <taxon>Sordariomycetidae</taxon>
        <taxon>Magnaporthales</taxon>
        <taxon>Pyriculariaceae</taxon>
        <taxon>Pyricularia</taxon>
    </lineage>
</organism>
<sequence>MHDDGAFQGPLKPSRKETNPAADGWGLCAMPTHSYVYAPGSLQVRSEAPRRSLVTAPRVPGSLTAADFPEAPRSEDPDPTGQESKGDAKNNQWNPLASCELARWGDNFELISIAMSQMLDPSIAFCTTVGFRLSPTTQPSGYVVGQQTF</sequence>